<dbReference type="AlphaFoldDB" id="A0A9X1NEH5"/>
<dbReference type="SUPFAM" id="SSF46785">
    <property type="entry name" value="Winged helix' DNA-binding domain"/>
    <property type="match status" value="1"/>
</dbReference>
<evidence type="ECO:0000259" key="4">
    <source>
        <dbReference type="PROSITE" id="PS50987"/>
    </source>
</evidence>
<evidence type="ECO:0000256" key="2">
    <source>
        <dbReference type="ARBA" id="ARBA00023125"/>
    </source>
</evidence>
<evidence type="ECO:0000313" key="5">
    <source>
        <dbReference type="EMBL" id="MCD5313507.1"/>
    </source>
</evidence>
<dbReference type="GO" id="GO:0003677">
    <property type="term" value="F:DNA binding"/>
    <property type="evidence" value="ECO:0007669"/>
    <property type="project" value="UniProtKB-KW"/>
</dbReference>
<keyword evidence="3" id="KW-0804">Transcription</keyword>
<comment type="caution">
    <text evidence="5">The sequence shown here is derived from an EMBL/GenBank/DDBJ whole genome shotgun (WGS) entry which is preliminary data.</text>
</comment>
<dbReference type="CDD" id="cd00090">
    <property type="entry name" value="HTH_ARSR"/>
    <property type="match status" value="1"/>
</dbReference>
<dbReference type="EMBL" id="JAJOMB010000012">
    <property type="protein sequence ID" value="MCD5313507.1"/>
    <property type="molecule type" value="Genomic_DNA"/>
</dbReference>
<protein>
    <submittedName>
        <fullName evidence="5">Metalloregulator ArsR/SmtB family transcription factor</fullName>
    </submittedName>
</protein>
<reference evidence="5" key="1">
    <citation type="submission" date="2021-11" db="EMBL/GenBank/DDBJ databases">
        <title>Streptomyces corallinus and Kineosporia corallina sp. nov., two new coral-derived marine actinobacteria.</title>
        <authorList>
            <person name="Buangrab K."/>
            <person name="Sutthacheep M."/>
            <person name="Yeemin T."/>
            <person name="Harunari E."/>
            <person name="Igarashi Y."/>
            <person name="Sripreechasak P."/>
            <person name="Kanchanasin P."/>
            <person name="Tanasupawat S."/>
            <person name="Phongsopitanun W."/>
        </authorList>
    </citation>
    <scope>NUCLEOTIDE SEQUENCE</scope>
    <source>
        <strain evidence="5">JCM 31032</strain>
    </source>
</reference>
<evidence type="ECO:0000256" key="1">
    <source>
        <dbReference type="ARBA" id="ARBA00023015"/>
    </source>
</evidence>
<dbReference type="Gene3D" id="1.10.10.10">
    <property type="entry name" value="Winged helix-like DNA-binding domain superfamily/Winged helix DNA-binding domain"/>
    <property type="match status" value="1"/>
</dbReference>
<dbReference type="GO" id="GO:0003700">
    <property type="term" value="F:DNA-binding transcription factor activity"/>
    <property type="evidence" value="ECO:0007669"/>
    <property type="project" value="InterPro"/>
</dbReference>
<dbReference type="RefSeq" id="WP_231444765.1">
    <property type="nucleotide sequence ID" value="NZ_JAJOMB010000012.1"/>
</dbReference>
<dbReference type="PANTHER" id="PTHR33154:SF33">
    <property type="entry name" value="TRANSCRIPTIONAL REPRESSOR SDPR"/>
    <property type="match status" value="1"/>
</dbReference>
<dbReference type="InterPro" id="IPR036388">
    <property type="entry name" value="WH-like_DNA-bd_sf"/>
</dbReference>
<organism evidence="5 6">
    <name type="scientific">Kineosporia babensis</name>
    <dbReference type="NCBI Taxonomy" id="499548"/>
    <lineage>
        <taxon>Bacteria</taxon>
        <taxon>Bacillati</taxon>
        <taxon>Actinomycetota</taxon>
        <taxon>Actinomycetes</taxon>
        <taxon>Kineosporiales</taxon>
        <taxon>Kineosporiaceae</taxon>
        <taxon>Kineosporia</taxon>
    </lineage>
</organism>
<keyword evidence="6" id="KW-1185">Reference proteome</keyword>
<evidence type="ECO:0000256" key="3">
    <source>
        <dbReference type="ARBA" id="ARBA00023163"/>
    </source>
</evidence>
<sequence>MLTVFEILALPARREILSLLRQGPRSVGELVEELGISQPIVSKQLRVLREAGFVSVRAEAQRRWYELRPEPFTEVANWLEPYRWIWSEHLDRLGDQLDALAAAPPEEDR</sequence>
<dbReference type="InterPro" id="IPR011991">
    <property type="entry name" value="ArsR-like_HTH"/>
</dbReference>
<dbReference type="InterPro" id="IPR036390">
    <property type="entry name" value="WH_DNA-bd_sf"/>
</dbReference>
<dbReference type="NCBIfam" id="NF033788">
    <property type="entry name" value="HTH_metalloreg"/>
    <property type="match status" value="1"/>
</dbReference>
<dbReference type="PROSITE" id="PS50987">
    <property type="entry name" value="HTH_ARSR_2"/>
    <property type="match status" value="1"/>
</dbReference>
<dbReference type="InterPro" id="IPR001845">
    <property type="entry name" value="HTH_ArsR_DNA-bd_dom"/>
</dbReference>
<keyword evidence="1" id="KW-0805">Transcription regulation</keyword>
<dbReference type="PRINTS" id="PR00778">
    <property type="entry name" value="HTHARSR"/>
</dbReference>
<dbReference type="PANTHER" id="PTHR33154">
    <property type="entry name" value="TRANSCRIPTIONAL REGULATOR, ARSR FAMILY"/>
    <property type="match status" value="1"/>
</dbReference>
<feature type="domain" description="HTH arsR-type" evidence="4">
    <location>
        <begin position="1"/>
        <end position="87"/>
    </location>
</feature>
<dbReference type="Proteomes" id="UP001138997">
    <property type="component" value="Unassembled WGS sequence"/>
</dbReference>
<gene>
    <name evidence="5" type="ORF">LR394_21595</name>
</gene>
<keyword evidence="2" id="KW-0238">DNA-binding</keyword>
<evidence type="ECO:0000313" key="6">
    <source>
        <dbReference type="Proteomes" id="UP001138997"/>
    </source>
</evidence>
<dbReference type="SMART" id="SM00418">
    <property type="entry name" value="HTH_ARSR"/>
    <property type="match status" value="1"/>
</dbReference>
<dbReference type="InterPro" id="IPR051081">
    <property type="entry name" value="HTH_MetalResp_TranReg"/>
</dbReference>
<name>A0A9X1NEH5_9ACTN</name>
<accession>A0A9X1NEH5</accession>
<proteinExistence type="predicted"/>
<dbReference type="Pfam" id="PF01022">
    <property type="entry name" value="HTH_5"/>
    <property type="match status" value="1"/>
</dbReference>